<dbReference type="EMBL" id="NIVC01000089">
    <property type="protein sequence ID" value="PAA91402.1"/>
    <property type="molecule type" value="Genomic_DNA"/>
</dbReference>
<dbReference type="STRING" id="282301.A0A267H1G7"/>
<evidence type="ECO:0000313" key="9">
    <source>
        <dbReference type="Proteomes" id="UP000215902"/>
    </source>
</evidence>
<sequence length="1016" mass="113941">MTEIEAGPSDSRSLLRKRFEADFTFKPKISSNSQKLTENLTSDFLTRQQIHIEKQKKHYEQALQSSESLLDRPRRVRLSYAGSSQPQQAANSDSSDDQSNNEATTGGSGKNKKQKKTKQQQQQSVLGSQPPGDIPRPSAEEPKKRSRSLPPKANKKAQQQESPTDKDDADSDSNAAIPTTRRRRSSAGGLGAGSISDQRLRKAKELAEEAMRDKKIFSILGPYPRVRDSLRARGWVEKFFIKDEEKQQTLRRSMQGGGATGRQASAAADDDDDGDGDGDGDDMGDGDEGKVPPWEEEGGFYGLMSRLVRNCQPTLIWSLRKDQVDFKFLRRDQLVNHFGKAGCFTTKIGLSRSLRELPWFHCESADAFYPRCYVLSSEEEKEAFKDDYRITACMSLLRLVGEDAILEPGSIEQDDASEAETKTEGQSETAKSSASAAAGGDGGSPKKSAADASPAKGGHHKDVKRIAPKIQFKSPRPATGDMVAKSVLETAITQCEQLIQNRNHDNLDDWDTASCMSESDWYSFLQSYYRVAHHGAQIRDAKSLKSRCRQLCTELRSEYPQFDIDGCRNAWIVKPGAKSRGRGIFCVRTLESVLELLRQPSAVGVTPNKLVVQKYIERPLLVHRTKFDIRQWFVVTDFNPLTIWWYKDCYVRFCSQHFTLNDFNEAVHLSNNSIQYKYINQANRHPDLPDDNIWDCITLQTHLSSIGQPNVYYDVIYPGMQKAVINSMLCSQDHVEMRKNCFELYGADFMIDENFRPWLLEINCSPTMAPSTEVTTRLCRNVQDDILKVVVDRRQNRACNTGRFELIYKQQQVNAPTYAGVDLTLLGQAVKRPWNASITAPKPERSVSLFAEERRLERERLAALANQRQPAAAATDDSSTSGQSGGAANGHVTKSVNPKLASVANRKQPTKVEIIPINTGLPKKPSNQPSYFRSKTTSYIPGRPLGGFQQHHHRHHHHHHQQQQQQVSIVEAYPPAPPPPPPPIRSLGGRPSSHSRLIMPAAQQVNISHRYSHRNA</sequence>
<reference evidence="8 9" key="1">
    <citation type="submission" date="2017-06" db="EMBL/GenBank/DDBJ databases">
        <title>A platform for efficient transgenesis in Macrostomum lignano, a flatworm model organism for stem cell research.</title>
        <authorList>
            <person name="Berezikov E."/>
        </authorList>
    </citation>
    <scope>NUCLEOTIDE SEQUENCE [LARGE SCALE GENOMIC DNA]</scope>
    <source>
        <strain evidence="8">DV1</strain>
        <tissue evidence="8">Whole organism</tissue>
    </source>
</reference>
<keyword evidence="5" id="KW-0067">ATP-binding</keyword>
<evidence type="ECO:0000256" key="3">
    <source>
        <dbReference type="ARBA" id="ARBA00022598"/>
    </source>
</evidence>
<evidence type="ECO:0008006" key="10">
    <source>
        <dbReference type="Google" id="ProtNLM"/>
    </source>
</evidence>
<dbReference type="PANTHER" id="PTHR45870:SF2">
    <property type="entry name" value="TUBULIN MONOGLYCYLASE TTLL3"/>
    <property type="match status" value="1"/>
</dbReference>
<dbReference type="GO" id="GO:0005930">
    <property type="term" value="C:axoneme"/>
    <property type="evidence" value="ECO:0007669"/>
    <property type="project" value="TreeGrafter"/>
</dbReference>
<feature type="compositionally biased region" description="Acidic residues" evidence="7">
    <location>
        <begin position="268"/>
        <end position="286"/>
    </location>
</feature>
<dbReference type="Proteomes" id="UP000215902">
    <property type="component" value="Unassembled WGS sequence"/>
</dbReference>
<feature type="region of interest" description="Disordered" evidence="7">
    <location>
        <begin position="408"/>
        <end position="478"/>
    </location>
</feature>
<organism evidence="8 9">
    <name type="scientific">Macrostomum lignano</name>
    <dbReference type="NCBI Taxonomy" id="282301"/>
    <lineage>
        <taxon>Eukaryota</taxon>
        <taxon>Metazoa</taxon>
        <taxon>Spiralia</taxon>
        <taxon>Lophotrochozoa</taxon>
        <taxon>Platyhelminthes</taxon>
        <taxon>Rhabditophora</taxon>
        <taxon>Macrostomorpha</taxon>
        <taxon>Macrostomida</taxon>
        <taxon>Macrostomidae</taxon>
        <taxon>Macrostomum</taxon>
    </lineage>
</organism>
<accession>A0A267H1G7</accession>
<gene>
    <name evidence="8" type="ORF">BOX15_Mlig003490g1</name>
</gene>
<feature type="compositionally biased region" description="Basic residues" evidence="7">
    <location>
        <begin position="457"/>
        <end position="467"/>
    </location>
</feature>
<dbReference type="GO" id="GO:0060271">
    <property type="term" value="P:cilium assembly"/>
    <property type="evidence" value="ECO:0007669"/>
    <property type="project" value="TreeGrafter"/>
</dbReference>
<evidence type="ECO:0000256" key="4">
    <source>
        <dbReference type="ARBA" id="ARBA00022741"/>
    </source>
</evidence>
<feature type="compositionally biased region" description="Pro residues" evidence="7">
    <location>
        <begin position="974"/>
        <end position="984"/>
    </location>
</feature>
<dbReference type="GO" id="GO:0003341">
    <property type="term" value="P:cilium movement"/>
    <property type="evidence" value="ECO:0007669"/>
    <property type="project" value="TreeGrafter"/>
</dbReference>
<feature type="compositionally biased region" description="Low complexity" evidence="7">
    <location>
        <begin position="445"/>
        <end position="456"/>
    </location>
</feature>
<keyword evidence="3" id="KW-0436">Ligase</keyword>
<keyword evidence="9" id="KW-1185">Reference proteome</keyword>
<dbReference type="PANTHER" id="PTHR45870">
    <property type="entry name" value="TUBULIN MONOGLYCYLASE TTLL3"/>
    <property type="match status" value="1"/>
</dbReference>
<dbReference type="AlphaFoldDB" id="A0A267H1G7"/>
<dbReference type="Pfam" id="PF03133">
    <property type="entry name" value="TTL"/>
    <property type="match status" value="1"/>
</dbReference>
<evidence type="ECO:0000256" key="2">
    <source>
        <dbReference type="ARBA" id="ARBA00022490"/>
    </source>
</evidence>
<evidence type="ECO:0000313" key="8">
    <source>
        <dbReference type="EMBL" id="PAA91402.1"/>
    </source>
</evidence>
<protein>
    <recommendedName>
        <fullName evidence="10">Tubulin--tyrosine ligase-like protein 9</fullName>
    </recommendedName>
</protein>
<dbReference type="GO" id="GO:0005524">
    <property type="term" value="F:ATP binding"/>
    <property type="evidence" value="ECO:0007669"/>
    <property type="project" value="UniProtKB-KW"/>
</dbReference>
<feature type="region of interest" description="Disordered" evidence="7">
    <location>
        <begin position="247"/>
        <end position="292"/>
    </location>
</feature>
<dbReference type="SUPFAM" id="SSF56059">
    <property type="entry name" value="Glutathione synthetase ATP-binding domain-like"/>
    <property type="match status" value="1"/>
</dbReference>
<evidence type="ECO:0000256" key="5">
    <source>
        <dbReference type="ARBA" id="ARBA00022840"/>
    </source>
</evidence>
<dbReference type="PROSITE" id="PS51221">
    <property type="entry name" value="TTL"/>
    <property type="match status" value="1"/>
</dbReference>
<evidence type="ECO:0000256" key="1">
    <source>
        <dbReference type="ARBA" id="ARBA00004245"/>
    </source>
</evidence>
<keyword evidence="6" id="KW-0206">Cytoskeleton</keyword>
<dbReference type="GO" id="GO:0070736">
    <property type="term" value="F:protein-glycine ligase activity, initiating"/>
    <property type="evidence" value="ECO:0007669"/>
    <property type="project" value="TreeGrafter"/>
</dbReference>
<feature type="region of interest" description="Disordered" evidence="7">
    <location>
        <begin position="944"/>
        <end position="994"/>
    </location>
</feature>
<name>A0A267H1G7_9PLAT</name>
<feature type="region of interest" description="Disordered" evidence="7">
    <location>
        <begin position="865"/>
        <end position="907"/>
    </location>
</feature>
<evidence type="ECO:0000256" key="6">
    <source>
        <dbReference type="ARBA" id="ARBA00023212"/>
    </source>
</evidence>
<comment type="caution">
    <text evidence="8">The sequence shown here is derived from an EMBL/GenBank/DDBJ whole genome shotgun (WGS) entry which is preliminary data.</text>
</comment>
<evidence type="ECO:0000256" key="7">
    <source>
        <dbReference type="SAM" id="MobiDB-lite"/>
    </source>
</evidence>
<keyword evidence="2" id="KW-0963">Cytoplasm</keyword>
<dbReference type="GO" id="GO:0015630">
    <property type="term" value="C:microtubule cytoskeleton"/>
    <property type="evidence" value="ECO:0007669"/>
    <property type="project" value="TreeGrafter"/>
</dbReference>
<proteinExistence type="predicted"/>
<dbReference type="Gene3D" id="3.30.470.20">
    <property type="entry name" value="ATP-grasp fold, B domain"/>
    <property type="match status" value="1"/>
</dbReference>
<dbReference type="InterPro" id="IPR051437">
    <property type="entry name" value="TTLL_monoglycylase"/>
</dbReference>
<feature type="compositionally biased region" description="Low complexity" evidence="7">
    <location>
        <begin position="865"/>
        <end position="882"/>
    </location>
</feature>
<feature type="compositionally biased region" description="Basic residues" evidence="7">
    <location>
        <begin position="950"/>
        <end position="961"/>
    </location>
</feature>
<feature type="region of interest" description="Disordered" evidence="7">
    <location>
        <begin position="54"/>
        <end position="203"/>
    </location>
</feature>
<dbReference type="InterPro" id="IPR004344">
    <property type="entry name" value="TTL/TTLL_fam"/>
</dbReference>
<comment type="subcellular location">
    <subcellularLocation>
        <location evidence="1">Cytoplasm</location>
        <location evidence="1">Cytoskeleton</location>
    </subcellularLocation>
</comment>
<dbReference type="OrthoDB" id="202825at2759"/>
<feature type="compositionally biased region" description="Low complexity" evidence="7">
    <location>
        <begin position="83"/>
        <end position="103"/>
    </location>
</feature>
<keyword evidence="4" id="KW-0547">Nucleotide-binding</keyword>
<dbReference type="FunFam" id="3.30.470.20:FF:000032">
    <property type="entry name" value="tubulin monoglycylase TTLL3 isoform X2"/>
    <property type="match status" value="1"/>
</dbReference>